<protein>
    <submittedName>
        <fullName evidence="1">Uncharacterized protein</fullName>
    </submittedName>
</protein>
<name>A0ABV2TXD7_9FLAO</name>
<proteinExistence type="predicted"/>
<evidence type="ECO:0000313" key="2">
    <source>
        <dbReference type="Proteomes" id="UP001549773"/>
    </source>
</evidence>
<sequence>MNRYKIIILALIFSTPIYSQIDSSKVAFVSYWSIGDSYDFNVSKIKQKWKDGNLTKDEHQNYIANFTVLDSTDTSYTINWSYEVDLGSTYKIPEKLVEKFSKYKLNKIIYKTTELGEFIEILNWKEVGDIMNNMFDDLITFQGEENGKQIDVLKTAMQPLKQIYSSKQGIEQLVVKELQYFHQLMGLEYDISEPIIYEESLPNMFGGNPIKAQAKLYFENVDFTESYCTVKQELSMDPKDTKELLNQLFVLMKLDDKEIGRALETAVFKVEDRNTYEFYYNPGIPHKIETIRETVVDIEREKARSLDKTIIELIYYN</sequence>
<dbReference type="RefSeq" id="WP_354618708.1">
    <property type="nucleotide sequence ID" value="NZ_JBEWYP010000006.1"/>
</dbReference>
<dbReference type="Proteomes" id="UP001549773">
    <property type="component" value="Unassembled WGS sequence"/>
</dbReference>
<gene>
    <name evidence="1" type="ORF">ABXZ32_10895</name>
</gene>
<accession>A0ABV2TXD7</accession>
<organism evidence="1 2">
    <name type="scientific">Sediminicola luteus</name>
    <dbReference type="NCBI Taxonomy" id="319238"/>
    <lineage>
        <taxon>Bacteria</taxon>
        <taxon>Pseudomonadati</taxon>
        <taxon>Bacteroidota</taxon>
        <taxon>Flavobacteriia</taxon>
        <taxon>Flavobacteriales</taxon>
        <taxon>Flavobacteriaceae</taxon>
        <taxon>Sediminicola</taxon>
    </lineage>
</organism>
<reference evidence="1 2" key="1">
    <citation type="submission" date="2024-07" db="EMBL/GenBank/DDBJ databases">
        <title>The genome sequence of type strain Sediminicola luteus GDMCC 1.2596T.</title>
        <authorList>
            <person name="Liu Y."/>
        </authorList>
    </citation>
    <scope>NUCLEOTIDE SEQUENCE [LARGE SCALE GENOMIC DNA]</scope>
    <source>
        <strain evidence="1 2">GDMCC 1.2596</strain>
    </source>
</reference>
<evidence type="ECO:0000313" key="1">
    <source>
        <dbReference type="EMBL" id="MET7029907.1"/>
    </source>
</evidence>
<keyword evidence="2" id="KW-1185">Reference proteome</keyword>
<dbReference type="EMBL" id="JBEWYP010000006">
    <property type="protein sequence ID" value="MET7029907.1"/>
    <property type="molecule type" value="Genomic_DNA"/>
</dbReference>
<comment type="caution">
    <text evidence="1">The sequence shown here is derived from an EMBL/GenBank/DDBJ whole genome shotgun (WGS) entry which is preliminary data.</text>
</comment>